<dbReference type="AlphaFoldDB" id="A0A2V3KND7"/>
<keyword evidence="5" id="KW-1133">Transmembrane helix</keyword>
<organism evidence="7 8">
    <name type="scientific">Klebsiella variicola</name>
    <dbReference type="NCBI Taxonomy" id="244366"/>
    <lineage>
        <taxon>Bacteria</taxon>
        <taxon>Pseudomonadati</taxon>
        <taxon>Pseudomonadota</taxon>
        <taxon>Gammaproteobacteria</taxon>
        <taxon>Enterobacterales</taxon>
        <taxon>Enterobacteriaceae</taxon>
        <taxon>Klebsiella/Raoultella group</taxon>
        <taxon>Klebsiella</taxon>
        <taxon>Klebsiella pneumoniae complex</taxon>
    </lineage>
</organism>
<dbReference type="GO" id="GO:0015171">
    <property type="term" value="F:amino acid transmembrane transporter activity"/>
    <property type="evidence" value="ECO:0007669"/>
    <property type="project" value="TreeGrafter"/>
</dbReference>
<dbReference type="EMBL" id="CP060807">
    <property type="protein sequence ID" value="QNP22552.1"/>
    <property type="molecule type" value="Genomic_DNA"/>
</dbReference>
<reference evidence="7 8" key="1">
    <citation type="submission" date="2020-08" db="EMBL/GenBank/DDBJ databases">
        <title>Complete genome sequence of Klebsiella pneumoniae KP2757.</title>
        <authorList>
            <person name="Zhang X."/>
        </authorList>
    </citation>
    <scope>NUCLEOTIDE SEQUENCE [LARGE SCALE GENOMIC DNA]</scope>
    <source>
        <strain evidence="7 8">KP2757</strain>
    </source>
</reference>
<keyword evidence="4" id="KW-0029">Amino-acid transport</keyword>
<evidence type="ECO:0000256" key="6">
    <source>
        <dbReference type="ARBA" id="ARBA00023136"/>
    </source>
</evidence>
<evidence type="ECO:0000256" key="5">
    <source>
        <dbReference type="ARBA" id="ARBA00022989"/>
    </source>
</evidence>
<keyword evidence="2" id="KW-1003">Cell membrane</keyword>
<evidence type="ECO:0000313" key="7">
    <source>
        <dbReference type="EMBL" id="QNP22552.1"/>
    </source>
</evidence>
<accession>A0A2V3KND7</accession>
<gene>
    <name evidence="7" type="ORF">IAP99_13920</name>
</gene>
<dbReference type="InterPro" id="IPR001123">
    <property type="entry name" value="LeuE-type"/>
</dbReference>
<keyword evidence="4" id="KW-0813">Transport</keyword>
<evidence type="ECO:0000313" key="8">
    <source>
        <dbReference type="Proteomes" id="UP000516181"/>
    </source>
</evidence>
<keyword evidence="6" id="KW-0472">Membrane</keyword>
<dbReference type="PANTHER" id="PTHR30086:SF20">
    <property type="entry name" value="ARGININE EXPORTER PROTEIN ARGO-RELATED"/>
    <property type="match status" value="1"/>
</dbReference>
<proteinExistence type="predicted"/>
<dbReference type="PANTHER" id="PTHR30086">
    <property type="entry name" value="ARGININE EXPORTER PROTEIN ARGO"/>
    <property type="match status" value="1"/>
</dbReference>
<evidence type="ECO:0000256" key="1">
    <source>
        <dbReference type="ARBA" id="ARBA00004651"/>
    </source>
</evidence>
<keyword evidence="3" id="KW-0812">Transmembrane</keyword>
<protein>
    <submittedName>
        <fullName evidence="7">LysE family translocator</fullName>
    </submittedName>
</protein>
<evidence type="ECO:0000256" key="3">
    <source>
        <dbReference type="ARBA" id="ARBA00022692"/>
    </source>
</evidence>
<dbReference type="Proteomes" id="UP000516181">
    <property type="component" value="Chromosome"/>
</dbReference>
<comment type="subcellular location">
    <subcellularLocation>
        <location evidence="1">Cell membrane</location>
        <topology evidence="1">Multi-pass membrane protein</topology>
    </subcellularLocation>
</comment>
<name>A0A2V3KND7_KLEVA</name>
<dbReference type="GO" id="GO:0005886">
    <property type="term" value="C:plasma membrane"/>
    <property type="evidence" value="ECO:0007669"/>
    <property type="project" value="UniProtKB-SubCell"/>
</dbReference>
<sequence>MVLMATMFLYSLALSFSPGPVNMVIISSGVMHGFRKTFAFVSGATLGFTLLLIFVSFGLYTVIASHPSFFKYLNVLGSIFILYQGYKIATSQPDWSLKKGNASGFVQGVLMQWFNPKAWAACTTGTTLFSEPSTSQPLILFIIIYFFICYISLSIWAIFGDKMSTFLQGRAQMRIFNLLMGGFLCVIACYMLYPQ</sequence>
<evidence type="ECO:0000256" key="4">
    <source>
        <dbReference type="ARBA" id="ARBA00022970"/>
    </source>
</evidence>
<evidence type="ECO:0000256" key="2">
    <source>
        <dbReference type="ARBA" id="ARBA00022475"/>
    </source>
</evidence>
<dbReference type="GO" id="GO:0033228">
    <property type="term" value="P:cysteine export across plasma membrane"/>
    <property type="evidence" value="ECO:0007669"/>
    <property type="project" value="TreeGrafter"/>
</dbReference>
<dbReference type="RefSeq" id="WP_110242871.1">
    <property type="nucleotide sequence ID" value="NZ_CP060807.1"/>
</dbReference>
<dbReference type="Pfam" id="PF01810">
    <property type="entry name" value="LysE"/>
    <property type="match status" value="1"/>
</dbReference>